<evidence type="ECO:0000259" key="3">
    <source>
        <dbReference type="PROSITE" id="PS51034"/>
    </source>
</evidence>
<sequence>GEIMTAVHTKLGIILLIYFISYSSDAAIRCSRGNLSFIRTANVKPNHRVYRTLQPLSLSASSCFHQCHQQENCSAFFVQPTENICILMTSLYAAMIKQNLEESIGWDYHQKMCLSGTNPNVCSFHWSFEKVLSSQLFGLDSKHLNDVFTEEQCIEACLSERSFLCSSVRYDVVNKSCALSKYDRRSSPEAFKRISQFHVVYLENQCAQETRRCNFHLVRKSYHQQLTASHVYLISGANSRDECEKMCANNVDFNCRSFVYDSSLSSCSQSPQDSLSFEHIESAIKLISSAKSPLTNNRNQNSSYYYEKRCNEECDKNDVHFELLSGVLFVSSPYKTTRDFQPQNCLKVCRQELACRSVNIDYKKNVCEFHGHDSRSAVNFGKYLKENPFFNHFRKICLKSGNSCARDWAFERVRGRELVSVAFGKVSVDSTSLEECEAACLNFKPFICRSAEFNHQLNECKLSPFNRYASSEKHAKLGVRSNTDYLENNCVQEAKTFCNWKSLKQHRLILADRFLFTEDMERCEEECANNRHFICRSFTYEVGTKTCALSHHSKRSFPQGALLRSPSHIFNEISTCFDVAVDCEPEVMKARILSSTLFQGKVYARDRPNSCALDVGNSMQFELSILLAGDECATVSENQEIEVHAISASVFSHEHEHHFVHLSSEEGKFSNVLVIQSNDRVVTAFDKAIGVKCNYDVGNRTGETALHINELRLSDRLRASPELPELSLHIMDSSGYEREVVNLGELLRVQVRMSDEDTYGIFVRNMIAKDGMGSNNITLIDHAGCPVEAKMMREVRTIDQQSKSLESYFEAFSFTGSSTLELEAEVETCLDKCKPVHCRLATGRSDDEYETVPSFGRRRRREVNLDTVEKGDVLETTKLSKALVVRSQQFGLGVNTASKVNNNLKSVQRPITAPLHKIKSTSFADHSQDESGPKSASKSPFKYVINEFGYYCFEPSALATFSGATLLIHGLLFTIALITASKLKKDNNIADSSLSIISSANRS</sequence>
<dbReference type="Gene3D" id="3.50.4.10">
    <property type="entry name" value="Hepatocyte Growth Factor"/>
    <property type="match status" value="4"/>
</dbReference>
<feature type="non-terminal residue" evidence="5">
    <location>
        <position position="1"/>
    </location>
</feature>
<protein>
    <submittedName>
        <fullName evidence="5">Uncharacterized protein</fullName>
    </submittedName>
</protein>
<dbReference type="PANTHER" id="PTHR47327:SF2">
    <property type="entry name" value="FI18240P1-RELATED"/>
    <property type="match status" value="1"/>
</dbReference>
<dbReference type="SMART" id="SM00473">
    <property type="entry name" value="PAN_AP"/>
    <property type="match status" value="6"/>
</dbReference>
<feature type="domain" description="Apple" evidence="2">
    <location>
        <begin position="498"/>
        <end position="576"/>
    </location>
</feature>
<feature type="domain" description="Apple" evidence="2">
    <location>
        <begin position="122"/>
        <end position="206"/>
    </location>
</feature>
<evidence type="ECO:0000313" key="7">
    <source>
        <dbReference type="Proteomes" id="UP000285301"/>
    </source>
</evidence>
<dbReference type="Proteomes" id="UP000285301">
    <property type="component" value="Unassembled WGS sequence"/>
</dbReference>
<proteinExistence type="predicted"/>
<dbReference type="InterPro" id="IPR003609">
    <property type="entry name" value="Pan_app"/>
</dbReference>
<keyword evidence="1" id="KW-0472">Membrane</keyword>
<feature type="domain" description="Apple" evidence="2">
    <location>
        <begin position="30"/>
        <end position="113"/>
    </location>
</feature>
<feature type="transmembrane region" description="Helical" evidence="1">
    <location>
        <begin position="957"/>
        <end position="978"/>
    </location>
</feature>
<dbReference type="AlphaFoldDB" id="A0A3S4RFD9"/>
<gene>
    <name evidence="5" type="ORF">B4U79_04274</name>
    <name evidence="6" type="ORF">B4U79_09331</name>
    <name evidence="4" type="ORF">B4U79_14747</name>
</gene>
<feature type="domain" description="ZP" evidence="3">
    <location>
        <begin position="582"/>
        <end position="845"/>
    </location>
</feature>
<evidence type="ECO:0000313" key="4">
    <source>
        <dbReference type="EMBL" id="RWS08596.1"/>
    </source>
</evidence>
<evidence type="ECO:0000256" key="1">
    <source>
        <dbReference type="SAM" id="Phobius"/>
    </source>
</evidence>
<feature type="domain" description="Apple" evidence="2">
    <location>
        <begin position="213"/>
        <end position="310"/>
    </location>
</feature>
<dbReference type="SMART" id="SM00241">
    <property type="entry name" value="ZP"/>
    <property type="match status" value="1"/>
</dbReference>
<dbReference type="PROSITE" id="PS51034">
    <property type="entry name" value="ZP_2"/>
    <property type="match status" value="1"/>
</dbReference>
<evidence type="ECO:0000259" key="2">
    <source>
        <dbReference type="PROSITE" id="PS50948"/>
    </source>
</evidence>
<feature type="domain" description="Apple" evidence="2">
    <location>
        <begin position="314"/>
        <end position="397"/>
    </location>
</feature>
<dbReference type="SUPFAM" id="SSF57414">
    <property type="entry name" value="Hairpin loop containing domain-like"/>
    <property type="match status" value="5"/>
</dbReference>
<keyword evidence="7" id="KW-1185">Reference proteome</keyword>
<evidence type="ECO:0000313" key="6">
    <source>
        <dbReference type="EMBL" id="RWS15536.1"/>
    </source>
</evidence>
<reference evidence="5" key="2">
    <citation type="submission" date="2018-11" db="EMBL/GenBank/DDBJ databases">
        <title>Trombidioid mite genomics.</title>
        <authorList>
            <person name="Dong X."/>
        </authorList>
    </citation>
    <scope>NUCLEOTIDE SEQUENCE</scope>
    <source>
        <strain evidence="5">UoL-WK</strain>
    </source>
</reference>
<dbReference type="EMBL" id="NCKU01000439">
    <property type="protein sequence ID" value="RWS15518.1"/>
    <property type="molecule type" value="Genomic_DNA"/>
</dbReference>
<feature type="domain" description="Apple" evidence="2">
    <location>
        <begin position="404"/>
        <end position="490"/>
    </location>
</feature>
<dbReference type="InterPro" id="IPR052774">
    <property type="entry name" value="Celegans_DevNeuronal_Protein"/>
</dbReference>
<dbReference type="Pfam" id="PF00024">
    <property type="entry name" value="PAN_1"/>
    <property type="match status" value="5"/>
</dbReference>
<dbReference type="PANTHER" id="PTHR47327">
    <property type="entry name" value="FI18240P1-RELATED"/>
    <property type="match status" value="1"/>
</dbReference>
<dbReference type="PROSITE" id="PS50948">
    <property type="entry name" value="PAN"/>
    <property type="match status" value="6"/>
</dbReference>
<evidence type="ECO:0000313" key="5">
    <source>
        <dbReference type="EMBL" id="RWS15518.1"/>
    </source>
</evidence>
<dbReference type="EMBL" id="NCKU01000430">
    <property type="protein sequence ID" value="RWS15536.1"/>
    <property type="molecule type" value="Genomic_DNA"/>
</dbReference>
<comment type="caution">
    <text evidence="5">The sequence shown here is derived from an EMBL/GenBank/DDBJ whole genome shotgun (WGS) entry which is preliminary data.</text>
</comment>
<dbReference type="GO" id="GO:0009653">
    <property type="term" value="P:anatomical structure morphogenesis"/>
    <property type="evidence" value="ECO:0007669"/>
    <property type="project" value="TreeGrafter"/>
</dbReference>
<dbReference type="STRING" id="1965070.A0A3S4RFD9"/>
<dbReference type="CDD" id="cd01099">
    <property type="entry name" value="PAN_AP_HGF"/>
    <property type="match status" value="4"/>
</dbReference>
<organism evidence="5 7">
    <name type="scientific">Dinothrombium tinctorium</name>
    <dbReference type="NCBI Taxonomy" id="1965070"/>
    <lineage>
        <taxon>Eukaryota</taxon>
        <taxon>Metazoa</taxon>
        <taxon>Ecdysozoa</taxon>
        <taxon>Arthropoda</taxon>
        <taxon>Chelicerata</taxon>
        <taxon>Arachnida</taxon>
        <taxon>Acari</taxon>
        <taxon>Acariformes</taxon>
        <taxon>Trombidiformes</taxon>
        <taxon>Prostigmata</taxon>
        <taxon>Anystina</taxon>
        <taxon>Parasitengona</taxon>
        <taxon>Trombidioidea</taxon>
        <taxon>Trombidiidae</taxon>
        <taxon>Dinothrombium</taxon>
    </lineage>
</organism>
<dbReference type="EMBL" id="NCKU01002896">
    <property type="protein sequence ID" value="RWS08596.1"/>
    <property type="molecule type" value="Genomic_DNA"/>
</dbReference>
<dbReference type="InterPro" id="IPR001507">
    <property type="entry name" value="ZP_dom"/>
</dbReference>
<keyword evidence="1" id="KW-0812">Transmembrane</keyword>
<name>A0A3S4RFD9_9ACAR</name>
<reference evidence="5 7" key="1">
    <citation type="journal article" date="2018" name="Gigascience">
        <title>Genomes of trombidid mites reveal novel predicted allergens and laterally-transferred genes associated with secondary metabolism.</title>
        <authorList>
            <person name="Dong X."/>
            <person name="Chaisiri K."/>
            <person name="Xia D."/>
            <person name="Armstrong S.D."/>
            <person name="Fang Y."/>
            <person name="Donnelly M.J."/>
            <person name="Kadowaki T."/>
            <person name="McGarry J.W."/>
            <person name="Darby A.C."/>
            <person name="Makepeace B.L."/>
        </authorList>
    </citation>
    <scope>NUCLEOTIDE SEQUENCE [LARGE SCALE GENOMIC DNA]</scope>
    <source>
        <strain evidence="5">UoL-WK</strain>
    </source>
</reference>
<keyword evidence="1" id="KW-1133">Transmembrane helix</keyword>
<dbReference type="OrthoDB" id="10043417at2759"/>
<accession>A0A3S4RFD9</accession>